<feature type="region of interest" description="Disordered" evidence="1">
    <location>
        <begin position="131"/>
        <end position="150"/>
    </location>
</feature>
<dbReference type="Proteomes" id="UP000234331">
    <property type="component" value="Unassembled WGS sequence"/>
</dbReference>
<name>A0A2I2KY00_9ACTN</name>
<gene>
    <name evidence="2" type="ORF">FRACA_480030</name>
</gene>
<proteinExistence type="predicted"/>
<evidence type="ECO:0000313" key="2">
    <source>
        <dbReference type="EMBL" id="SNQ50541.1"/>
    </source>
</evidence>
<keyword evidence="3" id="KW-1185">Reference proteome</keyword>
<evidence type="ECO:0000313" key="3">
    <source>
        <dbReference type="Proteomes" id="UP000234331"/>
    </source>
</evidence>
<evidence type="ECO:0000256" key="1">
    <source>
        <dbReference type="SAM" id="MobiDB-lite"/>
    </source>
</evidence>
<dbReference type="EMBL" id="FZMO01000423">
    <property type="protein sequence ID" value="SNQ50541.1"/>
    <property type="molecule type" value="Genomic_DNA"/>
</dbReference>
<reference evidence="2 3" key="1">
    <citation type="submission" date="2017-06" db="EMBL/GenBank/DDBJ databases">
        <authorList>
            <person name="Kim H.J."/>
            <person name="Triplett B.A."/>
        </authorList>
    </citation>
    <scope>NUCLEOTIDE SEQUENCE [LARGE SCALE GENOMIC DNA]</scope>
    <source>
        <strain evidence="2">FRACA_ARgP5</strain>
    </source>
</reference>
<accession>A0A2I2KY00</accession>
<sequence>MANQWGVPPYTARGKVEGEDWQAVADAVNERMAALRLGQQALANASGVSVATLRQLQHGARGRRIQNATLTAVSRALDWPDDHLIHVLVQNAAPQQEPADTAADIAGTDRQILAVLLRIEERLTDLAERIVPGVSRGRQEDDGNGPRPAK</sequence>
<dbReference type="OrthoDB" id="5186342at2"/>
<organism evidence="2 3">
    <name type="scientific">Frankia canadensis</name>
    <dbReference type="NCBI Taxonomy" id="1836972"/>
    <lineage>
        <taxon>Bacteria</taxon>
        <taxon>Bacillati</taxon>
        <taxon>Actinomycetota</taxon>
        <taxon>Actinomycetes</taxon>
        <taxon>Frankiales</taxon>
        <taxon>Frankiaceae</taxon>
        <taxon>Frankia</taxon>
    </lineage>
</organism>
<dbReference type="InterPro" id="IPR010982">
    <property type="entry name" value="Lambda_DNA-bd_dom_sf"/>
</dbReference>
<dbReference type="GO" id="GO:0003677">
    <property type="term" value="F:DNA binding"/>
    <property type="evidence" value="ECO:0007669"/>
    <property type="project" value="InterPro"/>
</dbReference>
<protein>
    <submittedName>
        <fullName evidence="2">XRE family transcriptional regulator</fullName>
    </submittedName>
</protein>
<dbReference type="RefSeq" id="WP_101833896.1">
    <property type="nucleotide sequence ID" value="NZ_FZMO01000423.1"/>
</dbReference>
<dbReference type="Gene3D" id="1.10.260.40">
    <property type="entry name" value="lambda repressor-like DNA-binding domains"/>
    <property type="match status" value="1"/>
</dbReference>
<dbReference type="AlphaFoldDB" id="A0A2I2KY00"/>
<dbReference type="SUPFAM" id="SSF47413">
    <property type="entry name" value="lambda repressor-like DNA-binding domains"/>
    <property type="match status" value="1"/>
</dbReference>